<keyword evidence="3" id="KW-0732">Signal</keyword>
<dbReference type="Gene3D" id="2.60.40.10">
    <property type="entry name" value="Immunoglobulins"/>
    <property type="match status" value="2"/>
</dbReference>
<accession>A0AAW0YBC8</accession>
<reference evidence="5 6" key="1">
    <citation type="journal article" date="2024" name="BMC Genomics">
        <title>Genome assembly of redclaw crayfish (Cherax quadricarinatus) provides insights into its immune adaptation and hypoxia tolerance.</title>
        <authorList>
            <person name="Liu Z."/>
            <person name="Zheng J."/>
            <person name="Li H."/>
            <person name="Fang K."/>
            <person name="Wang S."/>
            <person name="He J."/>
            <person name="Zhou D."/>
            <person name="Weng S."/>
            <person name="Chi M."/>
            <person name="Gu Z."/>
            <person name="He J."/>
            <person name="Li F."/>
            <person name="Wang M."/>
        </authorList>
    </citation>
    <scope>NUCLEOTIDE SEQUENCE [LARGE SCALE GENOMIC DNA]</scope>
    <source>
        <strain evidence="5">ZL_2023a</strain>
    </source>
</reference>
<dbReference type="SMART" id="SM00408">
    <property type="entry name" value="IGc2"/>
    <property type="match status" value="2"/>
</dbReference>
<keyword evidence="2" id="KW-0393">Immunoglobulin domain</keyword>
<dbReference type="InterPro" id="IPR036179">
    <property type="entry name" value="Ig-like_dom_sf"/>
</dbReference>
<proteinExistence type="predicted"/>
<evidence type="ECO:0000256" key="1">
    <source>
        <dbReference type="ARBA" id="ARBA00023157"/>
    </source>
</evidence>
<dbReference type="GO" id="GO:0005886">
    <property type="term" value="C:plasma membrane"/>
    <property type="evidence" value="ECO:0007669"/>
    <property type="project" value="TreeGrafter"/>
</dbReference>
<dbReference type="GO" id="GO:0030424">
    <property type="term" value="C:axon"/>
    <property type="evidence" value="ECO:0007669"/>
    <property type="project" value="TreeGrafter"/>
</dbReference>
<evidence type="ECO:0000256" key="2">
    <source>
        <dbReference type="ARBA" id="ARBA00023319"/>
    </source>
</evidence>
<feature type="domain" description="Ig-like" evidence="4">
    <location>
        <begin position="142"/>
        <end position="229"/>
    </location>
</feature>
<dbReference type="InterPro" id="IPR003599">
    <property type="entry name" value="Ig_sub"/>
</dbReference>
<comment type="caution">
    <text evidence="5">The sequence shown here is derived from an EMBL/GenBank/DDBJ whole genome shotgun (WGS) entry which is preliminary data.</text>
</comment>
<protein>
    <recommendedName>
        <fullName evidence="4">Ig-like domain-containing protein</fullName>
    </recommendedName>
</protein>
<dbReference type="InterPro" id="IPR003598">
    <property type="entry name" value="Ig_sub2"/>
</dbReference>
<organism evidence="5 6">
    <name type="scientific">Cherax quadricarinatus</name>
    <name type="common">Australian red claw crayfish</name>
    <dbReference type="NCBI Taxonomy" id="27406"/>
    <lineage>
        <taxon>Eukaryota</taxon>
        <taxon>Metazoa</taxon>
        <taxon>Ecdysozoa</taxon>
        <taxon>Arthropoda</taxon>
        <taxon>Crustacea</taxon>
        <taxon>Multicrustacea</taxon>
        <taxon>Malacostraca</taxon>
        <taxon>Eumalacostraca</taxon>
        <taxon>Eucarida</taxon>
        <taxon>Decapoda</taxon>
        <taxon>Pleocyemata</taxon>
        <taxon>Astacidea</taxon>
        <taxon>Parastacoidea</taxon>
        <taxon>Parastacidae</taxon>
        <taxon>Cherax</taxon>
    </lineage>
</organism>
<evidence type="ECO:0000313" key="5">
    <source>
        <dbReference type="EMBL" id="KAK8753322.1"/>
    </source>
</evidence>
<dbReference type="CDD" id="cd00096">
    <property type="entry name" value="Ig"/>
    <property type="match status" value="1"/>
</dbReference>
<name>A0AAW0YBC8_CHEQU</name>
<dbReference type="SUPFAM" id="SSF48726">
    <property type="entry name" value="Immunoglobulin"/>
    <property type="match status" value="2"/>
</dbReference>
<evidence type="ECO:0000313" key="6">
    <source>
        <dbReference type="Proteomes" id="UP001445076"/>
    </source>
</evidence>
<dbReference type="PROSITE" id="PS50835">
    <property type="entry name" value="IG_LIKE"/>
    <property type="match status" value="2"/>
</dbReference>
<dbReference type="FunFam" id="2.60.40.10:FF:000032">
    <property type="entry name" value="palladin isoform X1"/>
    <property type="match status" value="1"/>
</dbReference>
<feature type="domain" description="Ig-like" evidence="4">
    <location>
        <begin position="31"/>
        <end position="134"/>
    </location>
</feature>
<dbReference type="AlphaFoldDB" id="A0AAW0YBC8"/>
<sequence length="292" mass="32120">MGPPRRTVPAWLTLALLWCAAPLVLAAVTIPPLLELQPSKEEVLFTVNHDPDQAPDPFTLPCRADALPEPSYYWLKDGEKYDLDDEEEEHGRVEMVEGEGSLVFHDPRPEDQGTYQCVAENSVGAAHSEIATVKRAMMANFPKSEPRVVTAALGQSLSLPCTPPEGYPQPSLHWVLQTSDGGLRSLNSPRLTVDEEGTLWFSYVTPEDASEDALYACAASSATRESSVHIVDLSGRTEYRMGNWVYLNVSYPGDDKSTLPESNLPPVKQYVSDHEVTALQGDEVKLYCIFGG</sequence>
<dbReference type="InterPro" id="IPR007110">
    <property type="entry name" value="Ig-like_dom"/>
</dbReference>
<dbReference type="PANTHER" id="PTHR10075:SF100">
    <property type="entry name" value="FASCICLIN-2"/>
    <property type="match status" value="1"/>
</dbReference>
<keyword evidence="1" id="KW-1015">Disulfide bond</keyword>
<dbReference type="EMBL" id="JARKIK010000003">
    <property type="protein sequence ID" value="KAK8753323.1"/>
    <property type="molecule type" value="Genomic_DNA"/>
</dbReference>
<feature type="signal peptide" evidence="3">
    <location>
        <begin position="1"/>
        <end position="26"/>
    </location>
</feature>
<dbReference type="EMBL" id="JARKIK010000003">
    <property type="protein sequence ID" value="KAK8753322.1"/>
    <property type="molecule type" value="Genomic_DNA"/>
</dbReference>
<dbReference type="GO" id="GO:0070593">
    <property type="term" value="P:dendrite self-avoidance"/>
    <property type="evidence" value="ECO:0007669"/>
    <property type="project" value="TreeGrafter"/>
</dbReference>
<dbReference type="GO" id="GO:0007411">
    <property type="term" value="P:axon guidance"/>
    <property type="evidence" value="ECO:0007669"/>
    <property type="project" value="TreeGrafter"/>
</dbReference>
<feature type="chain" id="PRO_5044717536" description="Ig-like domain-containing protein" evidence="3">
    <location>
        <begin position="27"/>
        <end position="292"/>
    </location>
</feature>
<dbReference type="GO" id="GO:0007156">
    <property type="term" value="P:homophilic cell adhesion via plasma membrane adhesion molecules"/>
    <property type="evidence" value="ECO:0007669"/>
    <property type="project" value="TreeGrafter"/>
</dbReference>
<dbReference type="Pfam" id="PF13927">
    <property type="entry name" value="Ig_3"/>
    <property type="match status" value="1"/>
</dbReference>
<evidence type="ECO:0000256" key="3">
    <source>
        <dbReference type="SAM" id="SignalP"/>
    </source>
</evidence>
<dbReference type="PANTHER" id="PTHR10075">
    <property type="entry name" value="BASIGIN RELATED"/>
    <property type="match status" value="1"/>
</dbReference>
<dbReference type="SMART" id="SM00409">
    <property type="entry name" value="IG"/>
    <property type="match status" value="2"/>
</dbReference>
<dbReference type="Proteomes" id="UP001445076">
    <property type="component" value="Unassembled WGS sequence"/>
</dbReference>
<dbReference type="InterPro" id="IPR013783">
    <property type="entry name" value="Ig-like_fold"/>
</dbReference>
<dbReference type="GO" id="GO:0098632">
    <property type="term" value="F:cell-cell adhesion mediator activity"/>
    <property type="evidence" value="ECO:0007669"/>
    <property type="project" value="TreeGrafter"/>
</dbReference>
<keyword evidence="6" id="KW-1185">Reference proteome</keyword>
<evidence type="ECO:0000259" key="4">
    <source>
        <dbReference type="PROSITE" id="PS50835"/>
    </source>
</evidence>
<gene>
    <name evidence="5" type="ORF">OTU49_003828</name>
</gene>
<reference evidence="5" key="2">
    <citation type="submission" date="2024-01" db="EMBL/GenBank/DDBJ databases">
        <authorList>
            <person name="He J."/>
            <person name="Wang M."/>
            <person name="Zheng J."/>
            <person name="Liu Z."/>
        </authorList>
    </citation>
    <scope>NUCLEOTIDE SEQUENCE</scope>
    <source>
        <strain evidence="5">ZL_2023a</strain>
        <tissue evidence="5">Muscle</tissue>
    </source>
</reference>